<accession>A0ABT3TNR5</accession>
<name>A0ABT3TNR5_9ACTN</name>
<comment type="caution">
    <text evidence="1">The sequence shown here is derived from an EMBL/GenBank/DDBJ whole genome shotgun (WGS) entry which is preliminary data.</text>
</comment>
<dbReference type="RefSeq" id="WP_266595889.1">
    <property type="nucleotide sequence ID" value="NZ_JAPHNL010000014.1"/>
</dbReference>
<dbReference type="EMBL" id="JAPHNL010000014">
    <property type="protein sequence ID" value="MCX3058679.1"/>
    <property type="molecule type" value="Genomic_DNA"/>
</dbReference>
<proteinExistence type="predicted"/>
<evidence type="ECO:0000313" key="1">
    <source>
        <dbReference type="EMBL" id="MCX3058679.1"/>
    </source>
</evidence>
<evidence type="ECO:0008006" key="3">
    <source>
        <dbReference type="Google" id="ProtNLM"/>
    </source>
</evidence>
<protein>
    <recommendedName>
        <fullName evidence="3">Maltokinase</fullName>
    </recommendedName>
</protein>
<dbReference type="Gene3D" id="3.90.1200.10">
    <property type="match status" value="1"/>
</dbReference>
<gene>
    <name evidence="1" type="ORF">OFY01_02615</name>
</gene>
<organism evidence="1 2">
    <name type="scientific">Streptomyces beihaiensis</name>
    <dbReference type="NCBI Taxonomy" id="2984495"/>
    <lineage>
        <taxon>Bacteria</taxon>
        <taxon>Bacillati</taxon>
        <taxon>Actinomycetota</taxon>
        <taxon>Actinomycetes</taxon>
        <taxon>Kitasatosporales</taxon>
        <taxon>Streptomycetaceae</taxon>
        <taxon>Streptomyces</taxon>
    </lineage>
</organism>
<dbReference type="InterPro" id="IPR011009">
    <property type="entry name" value="Kinase-like_dom_sf"/>
</dbReference>
<feature type="non-terminal residue" evidence="1">
    <location>
        <position position="1"/>
    </location>
</feature>
<dbReference type="Proteomes" id="UP001163064">
    <property type="component" value="Unassembled WGS sequence"/>
</dbReference>
<keyword evidence="2" id="KW-1185">Reference proteome</keyword>
<evidence type="ECO:0000313" key="2">
    <source>
        <dbReference type="Proteomes" id="UP001163064"/>
    </source>
</evidence>
<dbReference type="SUPFAM" id="SSF56112">
    <property type="entry name" value="Protein kinase-like (PK-like)"/>
    <property type="match status" value="1"/>
</dbReference>
<reference evidence="1" key="1">
    <citation type="submission" date="2022-10" db="EMBL/GenBank/DDBJ databases">
        <title>Streptomyces beihaiensis sp. nov., a chitin degrading actinobacterium, isolated from shrimp pond soil.</title>
        <authorList>
            <person name="Xie J."/>
            <person name="Shen N."/>
        </authorList>
    </citation>
    <scope>NUCLEOTIDE SEQUENCE</scope>
    <source>
        <strain evidence="1">GXMU-J5</strain>
    </source>
</reference>
<sequence length="352" mass="38504">AGGGDGLRWRRASRLPLPVGLVPRPLAADQSNSAVAYGDRLLLKLYRRPEPGPHLEAETLRALTEARCPRTPGLHGTLHDDATGLVLGIVEDFLPVAADGWKAAVRQVADCVDGTCPTVPATGGFTSRARTLGRAVAEVHTALADAFGRQRADADDIAQDAALMTQRLKLAAEEVPALDRHRTRLAALYDQYARAATRGCPLFVQRVHGDLHLGQALPTDDGWHLIDFEGEPARAAAERAAPQPVLRDVAGMLRSFDYAARAGLRELDERHPDAGPADRLRRSRRAHAWTVRNRRAFMDGYAEADGTDPHCHPLHLRAFEADKAVYEAVYEARHRPDWLPIPLAALHRIARA</sequence>